<dbReference type="Pfam" id="PF13359">
    <property type="entry name" value="DDE_Tnp_4"/>
    <property type="match status" value="1"/>
</dbReference>
<keyword evidence="10" id="KW-1185">Reference proteome</keyword>
<proteinExistence type="inferred from homology"/>
<dbReference type="InterPro" id="IPR027806">
    <property type="entry name" value="HARBI1_dom"/>
</dbReference>
<comment type="similarity">
    <text evidence="3">Belongs to the HARBI1 family.</text>
</comment>
<protein>
    <recommendedName>
        <fullName evidence="8">DDE Tnp4 domain-containing protein</fullName>
    </recommendedName>
</protein>
<evidence type="ECO:0000256" key="4">
    <source>
        <dbReference type="ARBA" id="ARBA00022722"/>
    </source>
</evidence>
<dbReference type="AlphaFoldDB" id="A0A8R2B997"/>
<dbReference type="InterPro" id="IPR045249">
    <property type="entry name" value="HARBI1-like"/>
</dbReference>
<keyword evidence="5" id="KW-0479">Metal-binding</keyword>
<dbReference type="GeneID" id="103310691"/>
<dbReference type="GO" id="GO:0005634">
    <property type="term" value="C:nucleus"/>
    <property type="evidence" value="ECO:0007669"/>
    <property type="project" value="UniProtKB-SubCell"/>
</dbReference>
<dbReference type="PANTHER" id="PTHR22930:SF289">
    <property type="entry name" value="DDE TNP4 DOMAIN-CONTAINING PROTEIN-RELATED"/>
    <property type="match status" value="1"/>
</dbReference>
<comment type="subcellular location">
    <subcellularLocation>
        <location evidence="2">Nucleus</location>
    </subcellularLocation>
</comment>
<dbReference type="PANTHER" id="PTHR22930">
    <property type="match status" value="1"/>
</dbReference>
<feature type="domain" description="DDE Tnp4" evidence="8">
    <location>
        <begin position="159"/>
        <end position="320"/>
    </location>
</feature>
<dbReference type="KEGG" id="api:103310691"/>
<dbReference type="GO" id="GO:0016787">
    <property type="term" value="F:hydrolase activity"/>
    <property type="evidence" value="ECO:0007669"/>
    <property type="project" value="UniProtKB-KW"/>
</dbReference>
<dbReference type="GO" id="GO:0004518">
    <property type="term" value="F:nuclease activity"/>
    <property type="evidence" value="ECO:0007669"/>
    <property type="project" value="UniProtKB-KW"/>
</dbReference>
<evidence type="ECO:0000259" key="8">
    <source>
        <dbReference type="Pfam" id="PF13359"/>
    </source>
</evidence>
<evidence type="ECO:0000313" key="9">
    <source>
        <dbReference type="EnsemblMetazoa" id="XP_008188040.1"/>
    </source>
</evidence>
<keyword evidence="7" id="KW-0539">Nucleus</keyword>
<reference evidence="10" key="1">
    <citation type="submission" date="2010-06" db="EMBL/GenBank/DDBJ databases">
        <authorList>
            <person name="Jiang H."/>
            <person name="Abraham K."/>
            <person name="Ali S."/>
            <person name="Alsbrooks S.L."/>
            <person name="Anim B.N."/>
            <person name="Anosike U.S."/>
            <person name="Attaway T."/>
            <person name="Bandaranaike D.P."/>
            <person name="Battles P.K."/>
            <person name="Bell S.N."/>
            <person name="Bell A.V."/>
            <person name="Beltran B."/>
            <person name="Bickham C."/>
            <person name="Bustamante Y."/>
            <person name="Caleb T."/>
            <person name="Canada A."/>
            <person name="Cardenas V."/>
            <person name="Carter K."/>
            <person name="Chacko J."/>
            <person name="Chandrabose M.N."/>
            <person name="Chavez D."/>
            <person name="Chavez A."/>
            <person name="Chen L."/>
            <person name="Chu H.-S."/>
            <person name="Claassen K.J."/>
            <person name="Cockrell R."/>
            <person name="Collins M."/>
            <person name="Cooper J.A."/>
            <person name="Cree A."/>
            <person name="Curry S.M."/>
            <person name="Da Y."/>
            <person name="Dao M.D."/>
            <person name="Das B."/>
            <person name="Davila M.-L."/>
            <person name="Davy-Carroll L."/>
            <person name="Denson S."/>
            <person name="Dinh H."/>
            <person name="Ebong V.E."/>
            <person name="Edwards J.R."/>
            <person name="Egan A."/>
            <person name="El-Daye J."/>
            <person name="Escobedo L."/>
            <person name="Fernandez S."/>
            <person name="Fernando P.R."/>
            <person name="Flagg N."/>
            <person name="Forbes L.D."/>
            <person name="Fowler R.G."/>
            <person name="Fu Q."/>
            <person name="Gabisi R.A."/>
            <person name="Ganer J."/>
            <person name="Garbino Pronczuk A."/>
            <person name="Garcia R.M."/>
            <person name="Garner T."/>
            <person name="Garrett T.E."/>
            <person name="Gonzalez D.A."/>
            <person name="Hamid H."/>
            <person name="Hawkins E.S."/>
            <person name="Hirani K."/>
            <person name="Hogues M.E."/>
            <person name="Hollins B."/>
            <person name="Hsiao C.-H."/>
            <person name="Jabil R."/>
            <person name="James M.L."/>
            <person name="Jhangiani S.N."/>
            <person name="Johnson B."/>
            <person name="Johnson Q."/>
            <person name="Joshi V."/>
            <person name="Kalu J.B."/>
            <person name="Kam C."/>
            <person name="Kashfia A."/>
            <person name="Keebler J."/>
            <person name="Kisamo H."/>
            <person name="Kovar C.L."/>
            <person name="Lago L.A."/>
            <person name="Lai C.-Y."/>
            <person name="Laidlaw J."/>
            <person name="Lara F."/>
            <person name="Le T.-K."/>
            <person name="Lee S.L."/>
            <person name="Legall F.H."/>
            <person name="Lemon S.J."/>
            <person name="Lewis L.R."/>
            <person name="Li B."/>
            <person name="Liu Y."/>
            <person name="Liu Y.-S."/>
            <person name="Lopez J."/>
            <person name="Lozado R.J."/>
            <person name="Lu J."/>
            <person name="Madu R.C."/>
            <person name="Maheshwari M."/>
            <person name="Maheshwari R."/>
            <person name="Malloy K."/>
            <person name="Martinez E."/>
            <person name="Mathew T."/>
            <person name="Mercado I.C."/>
            <person name="Mercado C."/>
            <person name="Meyer B."/>
            <person name="Montgomery K."/>
            <person name="Morgan M.B."/>
            <person name="Munidasa M."/>
            <person name="Nazareth L.V."/>
            <person name="Nelson J."/>
            <person name="Ng B.M."/>
            <person name="Nguyen N.B."/>
            <person name="Nguyen P.Q."/>
            <person name="Nguyen T."/>
            <person name="Obregon M."/>
            <person name="Okwuonu G.O."/>
            <person name="Onwere C.G."/>
            <person name="Orozco G."/>
            <person name="Parra A."/>
            <person name="Patel S."/>
            <person name="Patil S."/>
            <person name="Perez A."/>
            <person name="Perez Y."/>
            <person name="Pham C."/>
            <person name="Primus E.L."/>
            <person name="Pu L.-L."/>
            <person name="Puazo M."/>
            <person name="Qin X."/>
            <person name="Quiroz J.B."/>
            <person name="Reese J."/>
            <person name="Richards S."/>
            <person name="Rives C.M."/>
            <person name="Robberts R."/>
            <person name="Ruiz S.J."/>
            <person name="Ruiz M.J."/>
            <person name="Santibanez J."/>
            <person name="Schneider B.W."/>
            <person name="Sisson I."/>
            <person name="Smith M."/>
            <person name="Sodergren E."/>
            <person name="Song X.-Z."/>
            <person name="Song B.B."/>
            <person name="Summersgill H."/>
            <person name="Thelus R."/>
            <person name="Thornton R.D."/>
            <person name="Trejos Z.Y."/>
            <person name="Usmani K."/>
            <person name="Vattathil S."/>
            <person name="Villasana D."/>
            <person name="Walker D.L."/>
            <person name="Wang S."/>
            <person name="Wang K."/>
            <person name="White C.S."/>
            <person name="Williams A.C."/>
            <person name="Williamson J."/>
            <person name="Wilson K."/>
            <person name="Woghiren I.O."/>
            <person name="Woodworth J.R."/>
            <person name="Worley K.C."/>
            <person name="Wright R.A."/>
            <person name="Wu W."/>
            <person name="Young L."/>
            <person name="Zhang L."/>
            <person name="Zhang J."/>
            <person name="Zhu Y."/>
            <person name="Muzny D.M."/>
            <person name="Weinstock G."/>
            <person name="Gibbs R.A."/>
        </authorList>
    </citation>
    <scope>NUCLEOTIDE SEQUENCE [LARGE SCALE GENOMIC DNA]</scope>
    <source>
        <strain evidence="10">LSR1</strain>
    </source>
</reference>
<keyword evidence="4" id="KW-0540">Nuclease</keyword>
<dbReference type="RefSeq" id="XP_008188040.1">
    <property type="nucleotide sequence ID" value="XM_008189818.1"/>
</dbReference>
<sequence length="375" mass="43325">MANEYERAMMFAIANIERQEAQNVRQPFGVKVDPLLALSDHLFIKTYRLSKVLTRYLIELVTPFMEPPKRTLALSIQNKVLIALQFFGTGSYQLPTGNSRYSAVSQPSVSRSISEVTNALNHPSIFHNWVKFPKNMSELRQLRNEFYMKTGFPGVCGCIDCTHIAIVPPSGILREENDYPEHLYVNRKNYHSINTQLICDMNLKILSVNALFPGSTHDSHIWNNCNVLPILQELNRRKQCFYLLGDSGYALRPWLLTPIQNPTNANEELYNKKQMHTRSLVERCNGLLKMRFRCLLKHRVLHYAPEKATAIINACVVLHNMCITYNEPEPIDNMIDIDFGMYRNNIDQRENDSSNDLDNGRRVRACVVRNFEQNE</sequence>
<evidence type="ECO:0000313" key="10">
    <source>
        <dbReference type="Proteomes" id="UP000007819"/>
    </source>
</evidence>
<evidence type="ECO:0000256" key="1">
    <source>
        <dbReference type="ARBA" id="ARBA00001968"/>
    </source>
</evidence>
<keyword evidence="6" id="KW-0378">Hydrolase</keyword>
<evidence type="ECO:0000256" key="6">
    <source>
        <dbReference type="ARBA" id="ARBA00022801"/>
    </source>
</evidence>
<evidence type="ECO:0000256" key="5">
    <source>
        <dbReference type="ARBA" id="ARBA00022723"/>
    </source>
</evidence>
<evidence type="ECO:0000256" key="7">
    <source>
        <dbReference type="ARBA" id="ARBA00023242"/>
    </source>
</evidence>
<organism evidence="9 10">
    <name type="scientific">Acyrthosiphon pisum</name>
    <name type="common">Pea aphid</name>
    <dbReference type="NCBI Taxonomy" id="7029"/>
    <lineage>
        <taxon>Eukaryota</taxon>
        <taxon>Metazoa</taxon>
        <taxon>Ecdysozoa</taxon>
        <taxon>Arthropoda</taxon>
        <taxon>Hexapoda</taxon>
        <taxon>Insecta</taxon>
        <taxon>Pterygota</taxon>
        <taxon>Neoptera</taxon>
        <taxon>Paraneoptera</taxon>
        <taxon>Hemiptera</taxon>
        <taxon>Sternorrhyncha</taxon>
        <taxon>Aphidomorpha</taxon>
        <taxon>Aphidoidea</taxon>
        <taxon>Aphididae</taxon>
        <taxon>Macrosiphini</taxon>
        <taxon>Acyrthosiphon</taxon>
    </lineage>
</organism>
<dbReference type="GO" id="GO:0046872">
    <property type="term" value="F:metal ion binding"/>
    <property type="evidence" value="ECO:0007669"/>
    <property type="project" value="UniProtKB-KW"/>
</dbReference>
<accession>A0A8R2B997</accession>
<dbReference type="EnsemblMetazoa" id="XM_008189818.1">
    <property type="protein sequence ID" value="XP_008188040.1"/>
    <property type="gene ID" value="LOC103310691"/>
</dbReference>
<comment type="cofactor">
    <cofactor evidence="1">
        <name>a divalent metal cation</name>
        <dbReference type="ChEBI" id="CHEBI:60240"/>
    </cofactor>
</comment>
<dbReference type="Proteomes" id="UP000007819">
    <property type="component" value="Chromosome X"/>
</dbReference>
<name>A0A8R2B997_ACYPI</name>
<evidence type="ECO:0000256" key="3">
    <source>
        <dbReference type="ARBA" id="ARBA00006958"/>
    </source>
</evidence>
<evidence type="ECO:0000256" key="2">
    <source>
        <dbReference type="ARBA" id="ARBA00004123"/>
    </source>
</evidence>
<dbReference type="OrthoDB" id="6606846at2759"/>
<reference evidence="9" key="2">
    <citation type="submission" date="2022-06" db="UniProtKB">
        <authorList>
            <consortium name="EnsemblMetazoa"/>
        </authorList>
    </citation>
    <scope>IDENTIFICATION</scope>
</reference>